<dbReference type="EMBL" id="MF417893">
    <property type="protein sequence ID" value="ASN69627.1"/>
    <property type="molecule type" value="Genomic_DNA"/>
</dbReference>
<organism evidence="1">
    <name type="scientific">uncultured Caudovirales phage</name>
    <dbReference type="NCBI Taxonomy" id="2100421"/>
    <lineage>
        <taxon>Viruses</taxon>
        <taxon>Duplodnaviria</taxon>
        <taxon>Heunggongvirae</taxon>
        <taxon>Uroviricota</taxon>
        <taxon>Caudoviricetes</taxon>
        <taxon>Peduoviridae</taxon>
        <taxon>Maltschvirus</taxon>
        <taxon>Maltschvirus maltsch</taxon>
    </lineage>
</organism>
<proteinExistence type="predicted"/>
<reference evidence="1" key="1">
    <citation type="submission" date="2017-06" db="EMBL/GenBank/DDBJ databases">
        <title>Novel phages from South African skin metaviromes.</title>
        <authorList>
            <person name="van Zyl L.J."/>
            <person name="Abrahams Y."/>
            <person name="Stander E.A."/>
            <person name="Kirby B.M."/>
            <person name="Clavaud C."/>
            <person name="Farcet C."/>
            <person name="Breton L."/>
            <person name="Trindade M.I."/>
        </authorList>
    </citation>
    <scope>NUCLEOTIDE SEQUENCE</scope>
</reference>
<gene>
    <name evidence="1" type="ORF">9AX2_41</name>
</gene>
<accession>A0A2H4J8I5</accession>
<evidence type="ECO:0000313" key="1">
    <source>
        <dbReference type="EMBL" id="ASN69627.1"/>
    </source>
</evidence>
<sequence>MWNPYDYYITPEEYEVAEKNGIKRKSLEYRIRRGCWDKEKAITIPTQKEPSEWTKIKNISLKNGISRQTFSARRKRGWGLVDAITIPPLTQDEIIARAKEKNPQKAPTFTEEQVKRAEENGISYKTLYDRVKRYKWDLEEAISTPILSASERGRKGKERSYWSKIVIPSREERMKCRKLTYIAN</sequence>
<name>A0A2H4J8I5_9CAUD</name>
<protein>
    <submittedName>
        <fullName evidence="1">Uncharacterized protein</fullName>
    </submittedName>
</protein>